<comment type="caution">
    <text evidence="1">The sequence shown here is derived from an EMBL/GenBank/DDBJ whole genome shotgun (WGS) entry which is preliminary data.</text>
</comment>
<sequence>MEIIKDHKDRPPALRRSLRIKNRDERRRREEVERKEFEERGALIRLPKRLTKLPACKSTSTVIPKRRKLFRYINFSSNGSTINLTNIPLDLLIYMLEFLGPSLAAMERVSKSYHRIIRGQHSPYRFLYYKLLAMYCPSDASSMIENDEQERVIHAPVLPKIQKTLAKKESREYKVSDWKVCTVCADPGDPIPVWEVRLCKFCVVRQLINKSALFAFSLTPKEIEVLKPWKTYVYDLGMHCTFYLRSHLDHLRRQKYSDPQIALDKDVEQQWWFPKELKLEIQEYISNKTNNSLARKRLRISMEQDNANGNGIVNTSSVTAGTSGDTLTKSKSLRKNLDEIMAELRNIVVPRVSRLMELNSRLMADGIAVDKLRMVLDLKTRRVYDDFVLGGMPIEEYPLTAAITRGEILAYFTRERIFESAITSTWYSSITNDDFLCCHLERPRFLRDAREWWARRGKKPPPEKCGDLYLARIRKRQAWLKNDMSLVTIQENWRRELLERKLKEKIDWYFTELPKYIATLRNTYEINLKRRMKNREIFWMKGLSSHHDMLEPPEKLKPMYCDYEDFIKNCNGFCPTEDGYCGCLEYAAKDIIRANTILRRRDWMDSQLRKCQEINYRGPDLLLCPEAKEEYYYAARNVSVPKRAAVMYIFRAEKFMQRLLNEVPTFSAELITSEARDWYKRCLGIVSDFYDPPRRPCSWAAFTTNCYYYEVHTNIMERPDIDYTIQKIRECELIRITRLESADSAAKEARLSPSFWNKAMVKRPMDGVSFATRVRWIASNGWFSLNQLAQSWVYDEGQAPLSQLEPYIKEKVKQMEREKRKEDITSRIKDHPEYQMIFKEVDEDPEFFLRATYEINTIYK</sequence>
<protein>
    <submittedName>
        <fullName evidence="1">1_t:CDS:1</fullName>
    </submittedName>
</protein>
<dbReference type="Proteomes" id="UP000789366">
    <property type="component" value="Unassembled WGS sequence"/>
</dbReference>
<evidence type="ECO:0000313" key="2">
    <source>
        <dbReference type="Proteomes" id="UP000789366"/>
    </source>
</evidence>
<accession>A0ACA9KLJ4</accession>
<gene>
    <name evidence="1" type="ORF">SPELUC_LOCUS2105</name>
</gene>
<dbReference type="EMBL" id="CAJVPW010001303">
    <property type="protein sequence ID" value="CAG8480517.1"/>
    <property type="molecule type" value="Genomic_DNA"/>
</dbReference>
<feature type="non-terminal residue" evidence="1">
    <location>
        <position position="860"/>
    </location>
</feature>
<evidence type="ECO:0000313" key="1">
    <source>
        <dbReference type="EMBL" id="CAG8480517.1"/>
    </source>
</evidence>
<keyword evidence="2" id="KW-1185">Reference proteome</keyword>
<name>A0ACA9KLJ4_9GLOM</name>
<reference evidence="1" key="1">
    <citation type="submission" date="2021-06" db="EMBL/GenBank/DDBJ databases">
        <authorList>
            <person name="Kallberg Y."/>
            <person name="Tangrot J."/>
            <person name="Rosling A."/>
        </authorList>
    </citation>
    <scope>NUCLEOTIDE SEQUENCE</scope>
    <source>
        <strain evidence="1">28 12/20/2015</strain>
    </source>
</reference>
<organism evidence="1 2">
    <name type="scientific">Cetraspora pellucida</name>
    <dbReference type="NCBI Taxonomy" id="1433469"/>
    <lineage>
        <taxon>Eukaryota</taxon>
        <taxon>Fungi</taxon>
        <taxon>Fungi incertae sedis</taxon>
        <taxon>Mucoromycota</taxon>
        <taxon>Glomeromycotina</taxon>
        <taxon>Glomeromycetes</taxon>
        <taxon>Diversisporales</taxon>
        <taxon>Gigasporaceae</taxon>
        <taxon>Cetraspora</taxon>
    </lineage>
</organism>
<proteinExistence type="predicted"/>